<sequence length="96" mass="10794">MRLTPFASARRLLTVIVTVTISATSQTTAQPSDGYTVRRQTKVIQHEWRSVCCCWGSSLPLLIDYYCITIRVVCAPRFEMTRSSNDVMVHPPSSTV</sequence>
<feature type="chain" id="PRO_5043140335" evidence="1">
    <location>
        <begin position="30"/>
        <end position="96"/>
    </location>
</feature>
<evidence type="ECO:0000313" key="2">
    <source>
        <dbReference type="EMBL" id="VDP23959.1"/>
    </source>
</evidence>
<proteinExistence type="predicted"/>
<reference evidence="4" key="1">
    <citation type="submission" date="2016-06" db="UniProtKB">
        <authorList>
            <consortium name="WormBaseParasite"/>
        </authorList>
    </citation>
    <scope>IDENTIFICATION</scope>
</reference>
<evidence type="ECO:0000313" key="3">
    <source>
        <dbReference type="Proteomes" id="UP000270296"/>
    </source>
</evidence>
<accession>A0A183J113</accession>
<name>A0A183J113_9BILA</name>
<reference evidence="2 3" key="2">
    <citation type="submission" date="2018-11" db="EMBL/GenBank/DDBJ databases">
        <authorList>
            <consortium name="Pathogen Informatics"/>
        </authorList>
    </citation>
    <scope>NUCLEOTIDE SEQUENCE [LARGE SCALE GENOMIC DNA]</scope>
</reference>
<dbReference type="AlphaFoldDB" id="A0A183J113"/>
<keyword evidence="1" id="KW-0732">Signal</keyword>
<dbReference type="WBParaSite" id="SBAD_0000990901-mRNA-1">
    <property type="protein sequence ID" value="SBAD_0000990901-mRNA-1"/>
    <property type="gene ID" value="SBAD_0000990901"/>
</dbReference>
<evidence type="ECO:0000313" key="4">
    <source>
        <dbReference type="WBParaSite" id="SBAD_0000990901-mRNA-1"/>
    </source>
</evidence>
<evidence type="ECO:0000256" key="1">
    <source>
        <dbReference type="SAM" id="SignalP"/>
    </source>
</evidence>
<feature type="signal peptide" evidence="1">
    <location>
        <begin position="1"/>
        <end position="29"/>
    </location>
</feature>
<dbReference type="EMBL" id="UZAM01012871">
    <property type="protein sequence ID" value="VDP23959.1"/>
    <property type="molecule type" value="Genomic_DNA"/>
</dbReference>
<keyword evidence="3" id="KW-1185">Reference proteome</keyword>
<gene>
    <name evidence="2" type="ORF">SBAD_LOCUS9561</name>
</gene>
<organism evidence="4">
    <name type="scientific">Soboliphyme baturini</name>
    <dbReference type="NCBI Taxonomy" id="241478"/>
    <lineage>
        <taxon>Eukaryota</taxon>
        <taxon>Metazoa</taxon>
        <taxon>Ecdysozoa</taxon>
        <taxon>Nematoda</taxon>
        <taxon>Enoplea</taxon>
        <taxon>Dorylaimia</taxon>
        <taxon>Dioctophymatida</taxon>
        <taxon>Dioctophymatoidea</taxon>
        <taxon>Soboliphymatidae</taxon>
        <taxon>Soboliphyme</taxon>
    </lineage>
</organism>
<protein>
    <submittedName>
        <fullName evidence="4">Secreted protein</fullName>
    </submittedName>
</protein>
<dbReference type="Proteomes" id="UP000270296">
    <property type="component" value="Unassembled WGS sequence"/>
</dbReference>